<keyword evidence="3 6" id="KW-0479">Metal-binding</keyword>
<dbReference type="GO" id="GO:0046872">
    <property type="term" value="F:metal ion binding"/>
    <property type="evidence" value="ECO:0007669"/>
    <property type="project" value="UniProtKB-KW"/>
</dbReference>
<dbReference type="InterPro" id="IPR036909">
    <property type="entry name" value="Cyt_c-like_dom_sf"/>
</dbReference>
<dbReference type="RefSeq" id="WP_100670261.1">
    <property type="nucleotide sequence ID" value="NZ_NJGD01000002.1"/>
</dbReference>
<keyword evidence="1" id="KW-0813">Transport</keyword>
<dbReference type="AlphaFoldDB" id="A0A2J0Z709"/>
<evidence type="ECO:0000256" key="6">
    <source>
        <dbReference type="PROSITE-ProRule" id="PRU00433"/>
    </source>
</evidence>
<evidence type="ECO:0000256" key="2">
    <source>
        <dbReference type="ARBA" id="ARBA00022617"/>
    </source>
</evidence>
<evidence type="ECO:0000256" key="4">
    <source>
        <dbReference type="ARBA" id="ARBA00022982"/>
    </source>
</evidence>
<organism evidence="9 10">
    <name type="scientific">Rhizobium meliloti</name>
    <name type="common">Ensifer meliloti</name>
    <name type="synonym">Sinorhizobium meliloti</name>
    <dbReference type="NCBI Taxonomy" id="382"/>
    <lineage>
        <taxon>Bacteria</taxon>
        <taxon>Pseudomonadati</taxon>
        <taxon>Pseudomonadota</taxon>
        <taxon>Alphaproteobacteria</taxon>
        <taxon>Hyphomicrobiales</taxon>
        <taxon>Rhizobiaceae</taxon>
        <taxon>Sinorhizobium/Ensifer group</taxon>
        <taxon>Sinorhizobium</taxon>
    </lineage>
</organism>
<reference evidence="9 10" key="1">
    <citation type="submission" date="2017-06" db="EMBL/GenBank/DDBJ databases">
        <title>Ensifer strains isolated from leguminous trees and herbs display diverse denitrification phenotypes with some acting as strong N2O sinks.</title>
        <authorList>
            <person name="Woliy K."/>
            <person name="Mania D."/>
            <person name="Bakken L.R."/>
            <person name="Frostegard A."/>
        </authorList>
    </citation>
    <scope>NUCLEOTIDE SEQUENCE [LARGE SCALE GENOMIC DNA]</scope>
    <source>
        <strain evidence="9 10">AC50a</strain>
    </source>
</reference>
<feature type="domain" description="Cytochrome c" evidence="8">
    <location>
        <begin position="75"/>
        <end position="161"/>
    </location>
</feature>
<keyword evidence="7" id="KW-0472">Membrane</keyword>
<dbReference type="Gene3D" id="1.10.760.10">
    <property type="entry name" value="Cytochrome c-like domain"/>
    <property type="match status" value="3"/>
</dbReference>
<accession>A0A2J0Z709</accession>
<dbReference type="Proteomes" id="UP000231987">
    <property type="component" value="Unassembled WGS sequence"/>
</dbReference>
<evidence type="ECO:0000313" key="10">
    <source>
        <dbReference type="Proteomes" id="UP000231987"/>
    </source>
</evidence>
<evidence type="ECO:0000256" key="1">
    <source>
        <dbReference type="ARBA" id="ARBA00022448"/>
    </source>
</evidence>
<comment type="caution">
    <text evidence="9">The sequence shown here is derived from an EMBL/GenBank/DDBJ whole genome shotgun (WGS) entry which is preliminary data.</text>
</comment>
<keyword evidence="5 6" id="KW-0408">Iron</keyword>
<dbReference type="Pfam" id="PF13442">
    <property type="entry name" value="Cytochrome_CBB3"/>
    <property type="match status" value="1"/>
</dbReference>
<dbReference type="Pfam" id="PF00034">
    <property type="entry name" value="Cytochrom_C"/>
    <property type="match status" value="1"/>
</dbReference>
<evidence type="ECO:0000259" key="8">
    <source>
        <dbReference type="PROSITE" id="PS51007"/>
    </source>
</evidence>
<dbReference type="PANTHER" id="PTHR33751:SF9">
    <property type="entry name" value="CYTOCHROME C4"/>
    <property type="match status" value="1"/>
</dbReference>
<evidence type="ECO:0000256" key="7">
    <source>
        <dbReference type="SAM" id="Phobius"/>
    </source>
</evidence>
<dbReference type="SUPFAM" id="SSF46626">
    <property type="entry name" value="Cytochrome c"/>
    <property type="match status" value="3"/>
</dbReference>
<feature type="domain" description="Cytochrome c" evidence="8">
    <location>
        <begin position="178"/>
        <end position="260"/>
    </location>
</feature>
<dbReference type="PANTHER" id="PTHR33751">
    <property type="entry name" value="CBB3-TYPE CYTOCHROME C OXIDASE SUBUNIT FIXP"/>
    <property type="match status" value="1"/>
</dbReference>
<keyword evidence="7" id="KW-1133">Transmembrane helix</keyword>
<name>A0A2J0Z709_RHIML</name>
<dbReference type="GO" id="GO:0020037">
    <property type="term" value="F:heme binding"/>
    <property type="evidence" value="ECO:0007669"/>
    <property type="project" value="InterPro"/>
</dbReference>
<proteinExistence type="predicted"/>
<protein>
    <submittedName>
        <fullName evidence="9">Cytochrome C</fullName>
    </submittedName>
</protein>
<evidence type="ECO:0000256" key="3">
    <source>
        <dbReference type="ARBA" id="ARBA00022723"/>
    </source>
</evidence>
<feature type="domain" description="Cytochrome c" evidence="8">
    <location>
        <begin position="273"/>
        <end position="361"/>
    </location>
</feature>
<feature type="transmembrane region" description="Helical" evidence="7">
    <location>
        <begin position="12"/>
        <end position="34"/>
    </location>
</feature>
<dbReference type="GO" id="GO:0009055">
    <property type="term" value="F:electron transfer activity"/>
    <property type="evidence" value="ECO:0007669"/>
    <property type="project" value="InterPro"/>
</dbReference>
<evidence type="ECO:0000313" key="9">
    <source>
        <dbReference type="EMBL" id="PJR16294.1"/>
    </source>
</evidence>
<keyword evidence="7" id="KW-0812">Transmembrane</keyword>
<evidence type="ECO:0000256" key="5">
    <source>
        <dbReference type="ARBA" id="ARBA00023004"/>
    </source>
</evidence>
<dbReference type="InterPro" id="IPR050597">
    <property type="entry name" value="Cytochrome_c_Oxidase_Subunit"/>
</dbReference>
<dbReference type="EMBL" id="NJGD01000002">
    <property type="protein sequence ID" value="PJR16294.1"/>
    <property type="molecule type" value="Genomic_DNA"/>
</dbReference>
<gene>
    <name evidence="9" type="ORF">CEJ86_05755</name>
</gene>
<sequence length="374" mass="40337">MDLRNLHWTAVAKIVGVGAVLLVTAGVVFVWSGVYNVAASKDHLRITTWILTLIRERSIDNRSFTIEVPPLDDDGMIRLGASHFEGACVACHNRPGEEINPIVSGMMPPPPDLMDIGKRRPPEEIFWIVKHGLKYTGMPAWPNTRRDDEVWAVTAFLASLPATAGNYPDLAGLTRSQASRDEGSVSGSALTACGRCHEREGTGTNGDRVPRLAGLPEAYLLRSLQEYAQGARASGAMEPVADLLSEDAMRELAAHYSALQPTAGNQSAPPDPEQLRRGEAIARRGIAHRGVPACLSCHSGRQSPQFPVLAGQHAEYIEEQIRLWRRGGRIGTPYGRIMTAVAGALDEAQIEDVAAYLGSLPPGSATAPMTEANR</sequence>
<dbReference type="InterPro" id="IPR009056">
    <property type="entry name" value="Cyt_c-like_dom"/>
</dbReference>
<dbReference type="PROSITE" id="PS51007">
    <property type="entry name" value="CYTC"/>
    <property type="match status" value="3"/>
</dbReference>
<keyword evidence="4" id="KW-0249">Electron transport</keyword>
<keyword evidence="2 6" id="KW-0349">Heme</keyword>